<accession>A0A4V6JHE3</accession>
<reference evidence="1 2" key="1">
    <citation type="submission" date="2019-05" db="EMBL/GenBank/DDBJ databases">
        <authorList>
            <consortium name="Pathogen Informatics"/>
        </authorList>
    </citation>
    <scope>NUCLEOTIDE SEQUENCE [LARGE SCALE GENOMIC DNA]</scope>
    <source>
        <strain evidence="1 2">NCTC13032</strain>
    </source>
</reference>
<evidence type="ECO:0000313" key="1">
    <source>
        <dbReference type="EMBL" id="VTP63633.1"/>
    </source>
</evidence>
<sequence length="83" mass="9121">MARSATCVLPSDTHTLATEAKQVDNTTNILRLMLLLSLAIWRGTDPHIVTGQTHPLAAVAILAHRQQVGTRRGREREEGIVLK</sequence>
<evidence type="ECO:0000313" key="2">
    <source>
        <dbReference type="Proteomes" id="UP000310719"/>
    </source>
</evidence>
<dbReference type="EMBL" id="LR590464">
    <property type="protein sequence ID" value="VTP63633.1"/>
    <property type="molecule type" value="Genomic_DNA"/>
</dbReference>
<dbReference type="AlphaFoldDB" id="A0A4V6JHE3"/>
<name>A0A4V6JHE3_9ENTR</name>
<organism evidence="1 2">
    <name type="scientific">Leclercia adecarboxylata</name>
    <dbReference type="NCBI Taxonomy" id="83655"/>
    <lineage>
        <taxon>Bacteria</taxon>
        <taxon>Pseudomonadati</taxon>
        <taxon>Pseudomonadota</taxon>
        <taxon>Gammaproteobacteria</taxon>
        <taxon>Enterobacterales</taxon>
        <taxon>Enterobacteriaceae</taxon>
        <taxon>Leclercia</taxon>
    </lineage>
</organism>
<protein>
    <submittedName>
        <fullName evidence="1">Uncharacterized membrane protein affecting hemolysin expression</fullName>
    </submittedName>
</protein>
<gene>
    <name evidence="1" type="ORF">NCTC13032_00951</name>
</gene>
<dbReference type="Proteomes" id="UP000310719">
    <property type="component" value="Chromosome"/>
</dbReference>
<proteinExistence type="predicted"/>